<dbReference type="PROSITE" id="PS50808">
    <property type="entry name" value="ZF_BED"/>
    <property type="match status" value="1"/>
</dbReference>
<protein>
    <recommendedName>
        <fullName evidence="10">BED-type domain-containing protein</fullName>
    </recommendedName>
</protein>
<evidence type="ECO:0000256" key="1">
    <source>
        <dbReference type="ARBA" id="ARBA00022723"/>
    </source>
</evidence>
<feature type="domain" description="BED-type" evidence="6">
    <location>
        <begin position="219"/>
        <end position="270"/>
    </location>
</feature>
<dbReference type="AlphaFoldDB" id="A0AA36DF59"/>
<feature type="non-terminal residue" evidence="8">
    <location>
        <position position="1"/>
    </location>
</feature>
<reference evidence="8" key="1">
    <citation type="submission" date="2023-06" db="EMBL/GenBank/DDBJ databases">
        <authorList>
            <person name="Delattre M."/>
        </authorList>
    </citation>
    <scope>NUCLEOTIDE SEQUENCE</scope>
    <source>
        <strain evidence="8">AF72</strain>
    </source>
</reference>
<dbReference type="GO" id="GO:0005634">
    <property type="term" value="C:nucleus"/>
    <property type="evidence" value="ECO:0007669"/>
    <property type="project" value="TreeGrafter"/>
</dbReference>
<keyword evidence="3" id="KW-0862">Zinc</keyword>
<keyword evidence="2 4" id="KW-0863">Zinc-finger</keyword>
<evidence type="ECO:0000313" key="8">
    <source>
        <dbReference type="EMBL" id="CAJ0586560.1"/>
    </source>
</evidence>
<feature type="region of interest" description="Disordered" evidence="5">
    <location>
        <begin position="194"/>
        <end position="221"/>
    </location>
</feature>
<feature type="domain" description="MADF" evidence="7">
    <location>
        <begin position="20"/>
        <end position="110"/>
    </location>
</feature>
<dbReference type="Pfam" id="PF10545">
    <property type="entry name" value="MADF_DNA_bdg"/>
    <property type="match status" value="1"/>
</dbReference>
<dbReference type="PANTHER" id="PTHR12243:SF67">
    <property type="entry name" value="COREPRESSOR OF PANGOLIN, ISOFORM A-RELATED"/>
    <property type="match status" value="1"/>
</dbReference>
<dbReference type="InterPro" id="IPR039353">
    <property type="entry name" value="TF_Adf1"/>
</dbReference>
<dbReference type="PANTHER" id="PTHR12243">
    <property type="entry name" value="MADF DOMAIN TRANSCRIPTION FACTOR"/>
    <property type="match status" value="1"/>
</dbReference>
<dbReference type="InterPro" id="IPR006578">
    <property type="entry name" value="MADF-dom"/>
</dbReference>
<name>A0AA36DF59_9BILA</name>
<dbReference type="SMART" id="SM00614">
    <property type="entry name" value="ZnF_BED"/>
    <property type="match status" value="1"/>
</dbReference>
<evidence type="ECO:0000259" key="7">
    <source>
        <dbReference type="PROSITE" id="PS51029"/>
    </source>
</evidence>
<evidence type="ECO:0000256" key="4">
    <source>
        <dbReference type="PROSITE-ProRule" id="PRU00027"/>
    </source>
</evidence>
<dbReference type="InterPro" id="IPR036236">
    <property type="entry name" value="Znf_C2H2_sf"/>
</dbReference>
<evidence type="ECO:0000259" key="6">
    <source>
        <dbReference type="PROSITE" id="PS50808"/>
    </source>
</evidence>
<dbReference type="SUPFAM" id="SSF57667">
    <property type="entry name" value="beta-beta-alpha zinc fingers"/>
    <property type="match status" value="1"/>
</dbReference>
<evidence type="ECO:0000256" key="5">
    <source>
        <dbReference type="SAM" id="MobiDB-lite"/>
    </source>
</evidence>
<evidence type="ECO:0000313" key="9">
    <source>
        <dbReference type="Proteomes" id="UP001177023"/>
    </source>
</evidence>
<dbReference type="GO" id="GO:0005667">
    <property type="term" value="C:transcription regulator complex"/>
    <property type="evidence" value="ECO:0007669"/>
    <property type="project" value="TreeGrafter"/>
</dbReference>
<dbReference type="EMBL" id="CATQJA010002709">
    <property type="protein sequence ID" value="CAJ0586560.1"/>
    <property type="molecule type" value="Genomic_DNA"/>
</dbReference>
<comment type="caution">
    <text evidence="8">The sequence shown here is derived from an EMBL/GenBank/DDBJ whole genome shotgun (WGS) entry which is preliminary data.</text>
</comment>
<dbReference type="SMART" id="SM00595">
    <property type="entry name" value="MADF"/>
    <property type="match status" value="1"/>
</dbReference>
<feature type="region of interest" description="Disordered" evidence="5">
    <location>
        <begin position="304"/>
        <end position="327"/>
    </location>
</feature>
<proteinExistence type="predicted"/>
<dbReference type="PROSITE" id="PS51029">
    <property type="entry name" value="MADF"/>
    <property type="match status" value="1"/>
</dbReference>
<evidence type="ECO:0008006" key="10">
    <source>
        <dbReference type="Google" id="ProtNLM"/>
    </source>
</evidence>
<dbReference type="GO" id="GO:0003677">
    <property type="term" value="F:DNA binding"/>
    <property type="evidence" value="ECO:0007669"/>
    <property type="project" value="InterPro"/>
</dbReference>
<keyword evidence="9" id="KW-1185">Reference proteome</keyword>
<accession>A0AA36DF59</accession>
<dbReference type="Proteomes" id="UP001177023">
    <property type="component" value="Unassembled WGS sequence"/>
</dbReference>
<keyword evidence="1" id="KW-0479">Metal-binding</keyword>
<dbReference type="GO" id="GO:0008270">
    <property type="term" value="F:zinc ion binding"/>
    <property type="evidence" value="ECO:0007669"/>
    <property type="project" value="UniProtKB-KW"/>
</dbReference>
<dbReference type="GO" id="GO:0006357">
    <property type="term" value="P:regulation of transcription by RNA polymerase II"/>
    <property type="evidence" value="ECO:0007669"/>
    <property type="project" value="TreeGrafter"/>
</dbReference>
<feature type="compositionally biased region" description="Low complexity" evidence="5">
    <location>
        <begin position="317"/>
        <end position="327"/>
    </location>
</feature>
<evidence type="ECO:0000256" key="3">
    <source>
        <dbReference type="ARBA" id="ARBA00022833"/>
    </source>
</evidence>
<evidence type="ECO:0000256" key="2">
    <source>
        <dbReference type="ARBA" id="ARBA00022771"/>
    </source>
</evidence>
<dbReference type="InterPro" id="IPR003656">
    <property type="entry name" value="Znf_BED"/>
</dbReference>
<gene>
    <name evidence="8" type="ORF">MSPICULIGERA_LOCUS24562</name>
</gene>
<dbReference type="Pfam" id="PF02892">
    <property type="entry name" value="zf-BED"/>
    <property type="match status" value="1"/>
</dbReference>
<sequence>MVAGGFMKGNWGPNGEYRGSLIAMVQERRQLWDLQHYNHRNHHQSYSHWADIAKGMSAKHGHPYTAEECRKVWRHLFDSYRRTLRKTGGDGRGCRWEYFDAMNFLKLHGRLGPSRASLPPLGGDQESSENNYLDGLLNDDHSREDISLMDAESFDNPGSSASQMLMNMFSAEPNDRDWSPDSQNLFQGDAVDAAAAARKSENRDIPETLNLGDDTGRRHPSSKVWKHFQKVGAEEALCRYCREIVSVKKSSTTQLHRHLSRMHHIDAGRIERHSNATNGSFTPSRILKEEPYFDLQDPFFNKSDGNLAGASGRAQDPDSMSMTPSSSTTIADAADLSKLFGGQIGTASAAMPSSFVPEDSFSALGRVFAERMRKLETVGSNRLASFQLQFDRLLLNLQEEIVKLEEEKTA</sequence>
<organism evidence="8 9">
    <name type="scientific">Mesorhabditis spiculigera</name>
    <dbReference type="NCBI Taxonomy" id="96644"/>
    <lineage>
        <taxon>Eukaryota</taxon>
        <taxon>Metazoa</taxon>
        <taxon>Ecdysozoa</taxon>
        <taxon>Nematoda</taxon>
        <taxon>Chromadorea</taxon>
        <taxon>Rhabditida</taxon>
        <taxon>Rhabditina</taxon>
        <taxon>Rhabditomorpha</taxon>
        <taxon>Rhabditoidea</taxon>
        <taxon>Rhabditidae</taxon>
        <taxon>Mesorhabditinae</taxon>
        <taxon>Mesorhabditis</taxon>
    </lineage>
</organism>
<dbReference type="Gene3D" id="1.10.10.60">
    <property type="entry name" value="Homeodomain-like"/>
    <property type="match status" value="1"/>
</dbReference>